<evidence type="ECO:0000313" key="4">
    <source>
        <dbReference type="Proteomes" id="UP000001497"/>
    </source>
</evidence>
<dbReference type="EMBL" id="CP001792">
    <property type="protein sequence ID" value="ACX76113.1"/>
    <property type="molecule type" value="Genomic_DNA"/>
</dbReference>
<evidence type="ECO:0000256" key="1">
    <source>
        <dbReference type="SAM" id="Phobius"/>
    </source>
</evidence>
<accession>A0ABM5LKD2</accession>
<name>A0ABM5LKD2_FIBSS</name>
<keyword evidence="1" id="KW-1133">Transmembrane helix</keyword>
<keyword evidence="4" id="KW-1185">Reference proteome</keyword>
<gene>
    <name evidence="3" type="ordered locus">Fisuc_2527</name>
</gene>
<dbReference type="InterPro" id="IPR050400">
    <property type="entry name" value="Bact_Cytoskel_RodZ"/>
</dbReference>
<dbReference type="SUPFAM" id="SSF47413">
    <property type="entry name" value="lambda repressor-like DNA-binding domains"/>
    <property type="match status" value="1"/>
</dbReference>
<dbReference type="Gene3D" id="1.10.260.40">
    <property type="entry name" value="lambda repressor-like DNA-binding domains"/>
    <property type="match status" value="1"/>
</dbReference>
<proteinExistence type="predicted"/>
<keyword evidence="1" id="KW-0812">Transmembrane</keyword>
<feature type="domain" description="HTH cro/C1-type" evidence="2">
    <location>
        <begin position="17"/>
        <end position="47"/>
    </location>
</feature>
<reference evidence="3" key="1">
    <citation type="submission" date="2009-10" db="EMBL/GenBank/DDBJ databases">
        <title>Complete sequence of Fibrobacter succinogenes subsp. succinogenes S85.</title>
        <authorList>
            <consortium name="US DOE Joint Genome Institute"/>
            <person name="Lucas S."/>
            <person name="Copeland A."/>
            <person name="Lapidus A."/>
            <person name="Glavina del Rio T."/>
            <person name="Tice H."/>
            <person name="Bruce D."/>
            <person name="Goodwin L."/>
            <person name="Pitluck S."/>
            <person name="Chertkov O."/>
            <person name="Detter J.C."/>
            <person name="Han C."/>
            <person name="Tapia R."/>
            <person name="Larimer F."/>
            <person name="Land M."/>
            <person name="Hauser L."/>
            <person name="Kyrpides N."/>
            <person name="Mikhailova N."/>
            <person name="Weimer P.J."/>
            <person name="Stevenson D.M."/>
            <person name="Boyum J."/>
            <person name="Brumm P.I."/>
            <person name="Mead D."/>
        </authorList>
    </citation>
    <scope>NUCLEOTIDE SEQUENCE [LARGE SCALE GENOMIC DNA]</scope>
    <source>
        <strain evidence="3">S85</strain>
    </source>
</reference>
<dbReference type="CDD" id="cd00093">
    <property type="entry name" value="HTH_XRE"/>
    <property type="match status" value="1"/>
</dbReference>
<dbReference type="Pfam" id="PF13413">
    <property type="entry name" value="HTH_25"/>
    <property type="match status" value="1"/>
</dbReference>
<protein>
    <recommendedName>
        <fullName evidence="2">HTH cro/C1-type domain-containing protein</fullName>
    </recommendedName>
</protein>
<dbReference type="InterPro" id="IPR010982">
    <property type="entry name" value="Lambda_DNA-bd_dom_sf"/>
</dbReference>
<dbReference type="PROSITE" id="PS50943">
    <property type="entry name" value="HTH_CROC1"/>
    <property type="match status" value="1"/>
</dbReference>
<dbReference type="PANTHER" id="PTHR34475">
    <property type="match status" value="1"/>
</dbReference>
<evidence type="ECO:0000259" key="2">
    <source>
        <dbReference type="PROSITE" id="PS50943"/>
    </source>
</evidence>
<keyword evidence="1" id="KW-0472">Membrane</keyword>
<evidence type="ECO:0000313" key="3">
    <source>
        <dbReference type="EMBL" id="ACX76113.1"/>
    </source>
</evidence>
<feature type="transmembrane region" description="Helical" evidence="1">
    <location>
        <begin position="114"/>
        <end position="133"/>
    </location>
</feature>
<dbReference type="PANTHER" id="PTHR34475:SF1">
    <property type="entry name" value="CYTOSKELETON PROTEIN RODZ"/>
    <property type="match status" value="1"/>
</dbReference>
<organism evidence="3 4">
    <name type="scientific">Fibrobacter succinogenes (strain ATCC 19169 / S85)</name>
    <dbReference type="NCBI Taxonomy" id="59374"/>
    <lineage>
        <taxon>Bacteria</taxon>
        <taxon>Pseudomonadati</taxon>
        <taxon>Fibrobacterota</taxon>
        <taxon>Fibrobacteria</taxon>
        <taxon>Fibrobacterales</taxon>
        <taxon>Fibrobacteraceae</taxon>
        <taxon>Fibrobacter</taxon>
    </lineage>
</organism>
<dbReference type="RefSeq" id="WP_015732329.1">
    <property type="nucleotide sequence ID" value="NC_013410.1"/>
</dbReference>
<dbReference type="Proteomes" id="UP000001497">
    <property type="component" value="Chromosome"/>
</dbReference>
<sequence length="314" mass="34488">MIQLEEKNPNERLGDFLARVRESQGLTIEDLSERTKISVKMLHFIESSDWKSLPVEAYVRSYLNSVSSKLGLDTKAILKMYAEEVGSSYEVREAEPIKNIAPMTEEEKKPRSKAVPIAIVVILVLLVVGLHFVTRENSSSDASANPPSVVAAEDSTEVNQDMPEGAIKVPVDSIKDEKNEKVTQAEVDKAVKKAENLPASATIFISSTSKKDTATVTGPVSDNGRTRIELVGSGEMRSWVGIKRDEDDDDFVKEANIATVDNKLVYTASGTLYIVIGEPRAIGKMYLNGVETPVPVPKFGRVARFSVYDGRVLK</sequence>
<dbReference type="InterPro" id="IPR001387">
    <property type="entry name" value="Cro/C1-type_HTH"/>
</dbReference>